<sequence length="190" mass="21650">MAQKTLDKEILNAHKVHQQKFIPITQEAATKARAKILSEQKIEYFNFVKQLNVIVLDLQKKQKYNTNYKNVTQVALDLYGKLKDAAVFFEQPTAEGFEVFKQFCNGSINEAAKEFKQHRDLWHTIHPVLKSILGVVAALTVIPALIVATTKTGYVNTFFKKPETTSSKKLGRIKGMLDKVEEEVEQKIKV</sequence>
<name>A0A0W0Y9B2_9GAMM</name>
<protein>
    <submittedName>
        <fullName evidence="1">Coiled-coil protein</fullName>
    </submittedName>
</protein>
<comment type="caution">
    <text evidence="1">The sequence shown here is derived from an EMBL/GenBank/DDBJ whole genome shotgun (WGS) entry which is preliminary data.</text>
</comment>
<dbReference type="AlphaFoldDB" id="A0A0W0Y9B2"/>
<dbReference type="PATRIC" id="fig|45074.5.peg.3885"/>
<accession>A0A0W0Y9B2</accession>
<dbReference type="EMBL" id="LNYU01000091">
    <property type="protein sequence ID" value="KTD53206.1"/>
    <property type="molecule type" value="Genomic_DNA"/>
</dbReference>
<evidence type="ECO:0000313" key="1">
    <source>
        <dbReference type="EMBL" id="KTD53206.1"/>
    </source>
</evidence>
<organism evidence="1 2">
    <name type="scientific">Legionella santicrucis</name>
    <dbReference type="NCBI Taxonomy" id="45074"/>
    <lineage>
        <taxon>Bacteria</taxon>
        <taxon>Pseudomonadati</taxon>
        <taxon>Pseudomonadota</taxon>
        <taxon>Gammaproteobacteria</taxon>
        <taxon>Legionellales</taxon>
        <taxon>Legionellaceae</taxon>
        <taxon>Legionella</taxon>
    </lineage>
</organism>
<evidence type="ECO:0000313" key="2">
    <source>
        <dbReference type="Proteomes" id="UP000054703"/>
    </source>
</evidence>
<dbReference type="RefSeq" id="WP_058515525.1">
    <property type="nucleotide sequence ID" value="NZ_CAAAIH010000024.1"/>
</dbReference>
<proteinExistence type="predicted"/>
<keyword evidence="2" id="KW-1185">Reference proteome</keyword>
<dbReference type="Proteomes" id="UP000054703">
    <property type="component" value="Unassembled WGS sequence"/>
</dbReference>
<gene>
    <name evidence="1" type="ORF">Lsan_3616</name>
</gene>
<reference evidence="1 2" key="1">
    <citation type="submission" date="2015-11" db="EMBL/GenBank/DDBJ databases">
        <title>Genomic analysis of 38 Legionella species identifies large and diverse effector repertoires.</title>
        <authorList>
            <person name="Burstein D."/>
            <person name="Amaro F."/>
            <person name="Zusman T."/>
            <person name="Lifshitz Z."/>
            <person name="Cohen O."/>
            <person name="Gilbert J.A."/>
            <person name="Pupko T."/>
            <person name="Shuman H.A."/>
            <person name="Segal G."/>
        </authorList>
    </citation>
    <scope>NUCLEOTIDE SEQUENCE [LARGE SCALE GENOMIC DNA]</scope>
    <source>
        <strain evidence="1 2">SC-63-C7</strain>
    </source>
</reference>